<gene>
    <name evidence="5" type="ORF">PPAR1163_LOCUS17652</name>
</gene>
<dbReference type="Pfam" id="PF00156">
    <property type="entry name" value="Pribosyltran"/>
    <property type="match status" value="1"/>
</dbReference>
<feature type="compositionally biased region" description="Polar residues" evidence="3">
    <location>
        <begin position="31"/>
        <end position="40"/>
    </location>
</feature>
<accession>A0A7S1U7E7</accession>
<dbReference type="Gene3D" id="3.40.50.2020">
    <property type="match status" value="1"/>
</dbReference>
<proteinExistence type="predicted"/>
<feature type="region of interest" description="Disordered" evidence="3">
    <location>
        <begin position="589"/>
        <end position="611"/>
    </location>
</feature>
<dbReference type="InterPro" id="IPR029057">
    <property type="entry name" value="PRTase-like"/>
</dbReference>
<dbReference type="PANTHER" id="PTHR43864">
    <property type="entry name" value="HYPOXANTHINE/GUANINE PHOSPHORIBOSYLTRANSFERASE"/>
    <property type="match status" value="1"/>
</dbReference>
<feature type="compositionally biased region" description="Low complexity" evidence="3">
    <location>
        <begin position="13"/>
        <end position="30"/>
    </location>
</feature>
<dbReference type="GO" id="GO:0016740">
    <property type="term" value="F:transferase activity"/>
    <property type="evidence" value="ECO:0007669"/>
    <property type="project" value="UniProtKB-KW"/>
</dbReference>
<reference evidence="5" key="1">
    <citation type="submission" date="2021-01" db="EMBL/GenBank/DDBJ databases">
        <authorList>
            <person name="Corre E."/>
            <person name="Pelletier E."/>
            <person name="Niang G."/>
            <person name="Scheremetjew M."/>
            <person name="Finn R."/>
            <person name="Kale V."/>
            <person name="Holt S."/>
            <person name="Cochrane G."/>
            <person name="Meng A."/>
            <person name="Brown T."/>
            <person name="Cohen L."/>
        </authorList>
    </citation>
    <scope>NUCLEOTIDE SEQUENCE</scope>
    <source>
        <strain evidence="5">CCMP2877</strain>
    </source>
</reference>
<evidence type="ECO:0000256" key="1">
    <source>
        <dbReference type="ARBA" id="ARBA00022679"/>
    </source>
</evidence>
<protein>
    <recommendedName>
        <fullName evidence="4">Phosphoribosyltransferase domain-containing protein</fullName>
    </recommendedName>
</protein>
<sequence length="611" mass="66546">MDGFEVEYDPGFGNYNGNNGNSNNGNSNSGRGQQRASVNGQPFDVESLPEGVSFTPAFVPESIEEWEVYRVDDDFDFSKEDVEYAWDMIFSSEKKTSSPAAAAAAPAASEVSPGTLDEMQDSITEVLEAVREDLLLDASDMDPEFAELEGLLFGLPEEAPVDYQKEAPALRATCGRAFDMRDREPEYPFGEAWVTAGPMAQKEMLRGNFENWGVDTLDNFEPACWRIEGVRPTADLEQVAMAKAEALARTTGLPAVAAVNCVDIEPFGSRRNAVNARFRIIDNDESAGRFIEQLALTSRPGNGHRAVMFETCIAFVDPNRGHVAVDRGFCRSDVSCASGNMFSISTDLALQMLTAQIAALLRPEWYWEPPAWRTPADLASVTGLEPGAQRLQERLLRDGRVLESNIVDVSAFMDGFVDTNLVQDCGTAIAGRFAASRPTKVLTVATTGLAAAVPVAQQLQVPMIYARKQRSVVMPDSYIAGYSSRTVGKSRELLIVKEHITASDRVLIIDDFLSSGACQDALLRILSEAGAECVGVGVLFEKVYEAGRNYLSGYGLQIESLAKIQRVDRGTIELAEEGSIDAEELDGGAAYEYDESNPPPSLVRGNIARRT</sequence>
<dbReference type="InterPro" id="IPR050118">
    <property type="entry name" value="Pur/Pyrimidine_PRTase"/>
</dbReference>
<dbReference type="AlphaFoldDB" id="A0A7S1U7E7"/>
<dbReference type="GO" id="GO:0006166">
    <property type="term" value="P:purine ribonucleoside salvage"/>
    <property type="evidence" value="ECO:0007669"/>
    <property type="project" value="UniProtKB-KW"/>
</dbReference>
<evidence type="ECO:0000259" key="4">
    <source>
        <dbReference type="Pfam" id="PF00156"/>
    </source>
</evidence>
<evidence type="ECO:0000313" key="5">
    <source>
        <dbReference type="EMBL" id="CAD9259278.1"/>
    </source>
</evidence>
<dbReference type="CDD" id="cd06223">
    <property type="entry name" value="PRTases_typeI"/>
    <property type="match status" value="1"/>
</dbReference>
<evidence type="ECO:0000256" key="2">
    <source>
        <dbReference type="ARBA" id="ARBA00022726"/>
    </source>
</evidence>
<feature type="domain" description="Phosphoribosyltransferase" evidence="4">
    <location>
        <begin position="420"/>
        <end position="542"/>
    </location>
</feature>
<keyword evidence="2" id="KW-0660">Purine salvage</keyword>
<organism evidence="5">
    <name type="scientific">Phaeomonas parva</name>
    <dbReference type="NCBI Taxonomy" id="124430"/>
    <lineage>
        <taxon>Eukaryota</taxon>
        <taxon>Sar</taxon>
        <taxon>Stramenopiles</taxon>
        <taxon>Ochrophyta</taxon>
        <taxon>Pinguiophyceae</taxon>
        <taxon>Pinguiochrysidales</taxon>
        <taxon>Pinguiochrysidaceae</taxon>
        <taxon>Phaeomonas</taxon>
    </lineage>
</organism>
<dbReference type="PANTHER" id="PTHR43864:SF1">
    <property type="entry name" value="XANTHINE PHOSPHORIBOSYLTRANSFERASE"/>
    <property type="match status" value="1"/>
</dbReference>
<dbReference type="SUPFAM" id="SSF53271">
    <property type="entry name" value="PRTase-like"/>
    <property type="match status" value="1"/>
</dbReference>
<keyword evidence="1" id="KW-0808">Transferase</keyword>
<dbReference type="EMBL" id="HBGJ01027780">
    <property type="protein sequence ID" value="CAD9259278.1"/>
    <property type="molecule type" value="Transcribed_RNA"/>
</dbReference>
<dbReference type="InterPro" id="IPR000836">
    <property type="entry name" value="PRTase_dom"/>
</dbReference>
<feature type="region of interest" description="Disordered" evidence="3">
    <location>
        <begin position="1"/>
        <end position="49"/>
    </location>
</feature>
<name>A0A7S1U7E7_9STRA</name>
<evidence type="ECO:0000256" key="3">
    <source>
        <dbReference type="SAM" id="MobiDB-lite"/>
    </source>
</evidence>